<feature type="domain" description="Gfo/Idh/MocA-like oxidoreductase N-terminal" evidence="1">
    <location>
        <begin position="6"/>
        <end position="108"/>
    </location>
</feature>
<dbReference type="Gene3D" id="3.30.360.10">
    <property type="entry name" value="Dihydrodipicolinate Reductase, domain 2"/>
    <property type="match status" value="1"/>
</dbReference>
<name>A0A517QKU5_9PLAN</name>
<evidence type="ECO:0000313" key="2">
    <source>
        <dbReference type="EMBL" id="QDT32269.1"/>
    </source>
</evidence>
<protein>
    <submittedName>
        <fullName evidence="2">Putative oxidoreductase YcjS</fullName>
        <ecNumber evidence="2">1.-.-.-</ecNumber>
    </submittedName>
</protein>
<sequence>MTQKTIRIAISGTGFAGDYTASTYSMIPHKNGVHIELAGVISGRRENAEKFAVRHNVTNAFDSHEEMLKSVQPDIDNICCANFAHGPYATEAGQAGVPVIVLEKPPVIWPGYPEGRTADAATRKEESMDYLATVLDAVRAGKSKLLYAEDFIYVDGVKGIVELLIEAQKQNKGKVLYQSGVCAHQGSHAPAYDTPSKSGGGALFNKACHPLGPALYLKQVEGILNGTGPIRPVQVSAAALQILKHQPETSHEFFRPMQNVDDFGRITVMFEDRTIAEVHGHDLSISGIRNEFSVITDFAEYDVRMNPNNENELFLPEGTAAGNILLREKLSTPQGTSFPRPNQTYSHGYVNEMNDAVDCALESDRSPQSGPMMAWDTMAVLMASYESADADGRFVDISEYTVRGRQFTENEIPDPHRLGKVFQRQ</sequence>
<dbReference type="KEGG" id="tpol:Mal48_15120"/>
<organism evidence="2 3">
    <name type="scientific">Thalassoglobus polymorphus</name>
    <dbReference type="NCBI Taxonomy" id="2527994"/>
    <lineage>
        <taxon>Bacteria</taxon>
        <taxon>Pseudomonadati</taxon>
        <taxon>Planctomycetota</taxon>
        <taxon>Planctomycetia</taxon>
        <taxon>Planctomycetales</taxon>
        <taxon>Planctomycetaceae</taxon>
        <taxon>Thalassoglobus</taxon>
    </lineage>
</organism>
<dbReference type="GO" id="GO:0016491">
    <property type="term" value="F:oxidoreductase activity"/>
    <property type="evidence" value="ECO:0007669"/>
    <property type="project" value="UniProtKB-KW"/>
</dbReference>
<dbReference type="SUPFAM" id="SSF51735">
    <property type="entry name" value="NAD(P)-binding Rossmann-fold domains"/>
    <property type="match status" value="1"/>
</dbReference>
<dbReference type="InterPro" id="IPR052515">
    <property type="entry name" value="Gfo/Idh/MocA_Oxidoreductase"/>
</dbReference>
<keyword evidence="2" id="KW-0560">Oxidoreductase</keyword>
<dbReference type="PANTHER" id="PTHR43249:SF1">
    <property type="entry name" value="D-GLUCOSIDE 3-DEHYDROGENASE"/>
    <property type="match status" value="1"/>
</dbReference>
<evidence type="ECO:0000313" key="3">
    <source>
        <dbReference type="Proteomes" id="UP000315724"/>
    </source>
</evidence>
<dbReference type="Pfam" id="PF01408">
    <property type="entry name" value="GFO_IDH_MocA"/>
    <property type="match status" value="1"/>
</dbReference>
<dbReference type="PANTHER" id="PTHR43249">
    <property type="entry name" value="UDP-N-ACETYL-2-AMINO-2-DEOXY-D-GLUCURONATE OXIDASE"/>
    <property type="match status" value="1"/>
</dbReference>
<dbReference type="Gene3D" id="3.40.50.720">
    <property type="entry name" value="NAD(P)-binding Rossmann-like Domain"/>
    <property type="match status" value="1"/>
</dbReference>
<dbReference type="InterPro" id="IPR000683">
    <property type="entry name" value="Gfo/Idh/MocA-like_OxRdtase_N"/>
</dbReference>
<dbReference type="EC" id="1.-.-.-" evidence="2"/>
<dbReference type="GO" id="GO:0000166">
    <property type="term" value="F:nucleotide binding"/>
    <property type="evidence" value="ECO:0007669"/>
    <property type="project" value="InterPro"/>
</dbReference>
<dbReference type="EMBL" id="CP036267">
    <property type="protein sequence ID" value="QDT32269.1"/>
    <property type="molecule type" value="Genomic_DNA"/>
</dbReference>
<dbReference type="InterPro" id="IPR036291">
    <property type="entry name" value="NAD(P)-bd_dom_sf"/>
</dbReference>
<dbReference type="RefSeq" id="WP_145197424.1">
    <property type="nucleotide sequence ID" value="NZ_CP036267.1"/>
</dbReference>
<keyword evidence="3" id="KW-1185">Reference proteome</keyword>
<evidence type="ECO:0000259" key="1">
    <source>
        <dbReference type="Pfam" id="PF01408"/>
    </source>
</evidence>
<gene>
    <name evidence="2" type="primary">ycjS</name>
    <name evidence="2" type="ORF">Mal48_15120</name>
</gene>
<accession>A0A517QKU5</accession>
<reference evidence="2 3" key="1">
    <citation type="submission" date="2019-02" db="EMBL/GenBank/DDBJ databases">
        <title>Deep-cultivation of Planctomycetes and their phenomic and genomic characterization uncovers novel biology.</title>
        <authorList>
            <person name="Wiegand S."/>
            <person name="Jogler M."/>
            <person name="Boedeker C."/>
            <person name="Pinto D."/>
            <person name="Vollmers J."/>
            <person name="Rivas-Marin E."/>
            <person name="Kohn T."/>
            <person name="Peeters S.H."/>
            <person name="Heuer A."/>
            <person name="Rast P."/>
            <person name="Oberbeckmann S."/>
            <person name="Bunk B."/>
            <person name="Jeske O."/>
            <person name="Meyerdierks A."/>
            <person name="Storesund J.E."/>
            <person name="Kallscheuer N."/>
            <person name="Luecker S."/>
            <person name="Lage O.M."/>
            <person name="Pohl T."/>
            <person name="Merkel B.J."/>
            <person name="Hornburger P."/>
            <person name="Mueller R.-W."/>
            <person name="Bruemmer F."/>
            <person name="Labrenz M."/>
            <person name="Spormann A.M."/>
            <person name="Op den Camp H."/>
            <person name="Overmann J."/>
            <person name="Amann R."/>
            <person name="Jetten M.S.M."/>
            <person name="Mascher T."/>
            <person name="Medema M.H."/>
            <person name="Devos D.P."/>
            <person name="Kaster A.-K."/>
            <person name="Ovreas L."/>
            <person name="Rohde M."/>
            <person name="Galperin M.Y."/>
            <person name="Jogler C."/>
        </authorList>
    </citation>
    <scope>NUCLEOTIDE SEQUENCE [LARGE SCALE GENOMIC DNA]</scope>
    <source>
        <strain evidence="2 3">Mal48</strain>
    </source>
</reference>
<dbReference type="SUPFAM" id="SSF55347">
    <property type="entry name" value="Glyceraldehyde-3-phosphate dehydrogenase-like, C-terminal domain"/>
    <property type="match status" value="1"/>
</dbReference>
<dbReference type="Proteomes" id="UP000315724">
    <property type="component" value="Chromosome"/>
</dbReference>
<dbReference type="AlphaFoldDB" id="A0A517QKU5"/>
<proteinExistence type="predicted"/>
<dbReference type="OrthoDB" id="240873at2"/>